<name>A0AAW6TB87_9MICO</name>
<reference evidence="5 6" key="1">
    <citation type="submission" date="2023-04" db="EMBL/GenBank/DDBJ databases">
        <title>Klugiella caeni sp. nov. isolated from the sludge of biochemical tank.</title>
        <authorList>
            <person name="Geng K."/>
        </authorList>
    </citation>
    <scope>NUCLEOTIDE SEQUENCE [LARGE SCALE GENOMIC DNA]</scope>
    <source>
        <strain evidence="5 6">YN-L-19</strain>
    </source>
</reference>
<evidence type="ECO:0000256" key="1">
    <source>
        <dbReference type="ARBA" id="ARBA00022884"/>
    </source>
</evidence>
<dbReference type="Gene3D" id="3.10.290.10">
    <property type="entry name" value="RNA-binding S4 domain"/>
    <property type="match status" value="1"/>
</dbReference>
<dbReference type="InterPro" id="IPR029063">
    <property type="entry name" value="SAM-dependent_MTases_sf"/>
</dbReference>
<dbReference type="SUPFAM" id="SSF55174">
    <property type="entry name" value="Alpha-L RNA-binding motif"/>
    <property type="match status" value="1"/>
</dbReference>
<dbReference type="InterPro" id="IPR002877">
    <property type="entry name" value="RNA_MeTrfase_FtsJ_dom"/>
</dbReference>
<evidence type="ECO:0000313" key="6">
    <source>
        <dbReference type="Proteomes" id="UP001321506"/>
    </source>
</evidence>
<comment type="similarity">
    <text evidence="2">Belongs to the TlyA family.</text>
</comment>
<dbReference type="PANTHER" id="PTHR32319:SF0">
    <property type="entry name" value="BACTERIAL HEMOLYSIN-LIKE PROTEIN"/>
    <property type="match status" value="1"/>
</dbReference>
<dbReference type="AlphaFoldDB" id="A0AAW6TB87"/>
<sequence>MIDASADSGSSAAVAGELRRLDAALAERGLARSRSHAAALIADGLVFVDERPVTKASAKVAPSQSLRVEGADHYVSRAAHKLLAALDGFDIDPAGRVALDVGASTGGFTQVLLERGAREVIALDVGHGQLAGPIRADSRVTVIEGFNARELSRDNLAEVVQDSASRASGSPASQPFELPTLVVGDLSFISLTLVLPALVATCGPDADYVLLIKPQFEVGRGGVREGIVRDAGLRREAISTVLWAAHDAGLATAGLVPSPIAGGSGNREYLAWFNRVHGALPTEWDERIEAML</sequence>
<evidence type="ECO:0000259" key="4">
    <source>
        <dbReference type="SMART" id="SM00363"/>
    </source>
</evidence>
<dbReference type="RefSeq" id="WP_281488082.1">
    <property type="nucleotide sequence ID" value="NZ_JASATX010000001.1"/>
</dbReference>
<dbReference type="GO" id="GO:0003723">
    <property type="term" value="F:RNA binding"/>
    <property type="evidence" value="ECO:0007669"/>
    <property type="project" value="UniProtKB-KW"/>
</dbReference>
<keyword evidence="1 3" id="KW-0694">RNA-binding</keyword>
<dbReference type="InterPro" id="IPR036986">
    <property type="entry name" value="S4_RNA-bd_sf"/>
</dbReference>
<feature type="domain" description="RNA-binding S4" evidence="4">
    <location>
        <begin position="19"/>
        <end position="83"/>
    </location>
</feature>
<dbReference type="Pfam" id="PF01728">
    <property type="entry name" value="FtsJ"/>
    <property type="match status" value="1"/>
</dbReference>
<accession>A0AAW6TB87</accession>
<gene>
    <name evidence="5" type="ORF">QF206_05105</name>
</gene>
<dbReference type="PIRSF" id="PIRSF005578">
    <property type="entry name" value="TlyA"/>
    <property type="match status" value="1"/>
</dbReference>
<dbReference type="InterPro" id="IPR002942">
    <property type="entry name" value="S4_RNA-bd"/>
</dbReference>
<dbReference type="SUPFAM" id="SSF53335">
    <property type="entry name" value="S-adenosyl-L-methionine-dependent methyltransferases"/>
    <property type="match status" value="1"/>
</dbReference>
<protein>
    <submittedName>
        <fullName evidence="5">TlyA family RNA methyltransferase</fullName>
    </submittedName>
</protein>
<dbReference type="GO" id="GO:0008168">
    <property type="term" value="F:methyltransferase activity"/>
    <property type="evidence" value="ECO:0007669"/>
    <property type="project" value="UniProtKB-KW"/>
</dbReference>
<dbReference type="PROSITE" id="PS50889">
    <property type="entry name" value="S4"/>
    <property type="match status" value="1"/>
</dbReference>
<evidence type="ECO:0000256" key="2">
    <source>
        <dbReference type="ARBA" id="ARBA00029460"/>
    </source>
</evidence>
<dbReference type="SMART" id="SM00363">
    <property type="entry name" value="S4"/>
    <property type="match status" value="1"/>
</dbReference>
<dbReference type="GO" id="GO:0032259">
    <property type="term" value="P:methylation"/>
    <property type="evidence" value="ECO:0007669"/>
    <property type="project" value="UniProtKB-KW"/>
</dbReference>
<dbReference type="Gene3D" id="3.40.50.150">
    <property type="entry name" value="Vaccinia Virus protein VP39"/>
    <property type="match status" value="1"/>
</dbReference>
<organism evidence="5 6">
    <name type="scientific">Ruicaihuangia caeni</name>
    <dbReference type="NCBI Taxonomy" id="3042517"/>
    <lineage>
        <taxon>Bacteria</taxon>
        <taxon>Bacillati</taxon>
        <taxon>Actinomycetota</taxon>
        <taxon>Actinomycetes</taxon>
        <taxon>Micrococcales</taxon>
        <taxon>Microbacteriaceae</taxon>
        <taxon>Ruicaihuangia</taxon>
    </lineage>
</organism>
<dbReference type="EMBL" id="JASATX010000001">
    <property type="protein sequence ID" value="MDI2098342.1"/>
    <property type="molecule type" value="Genomic_DNA"/>
</dbReference>
<dbReference type="CDD" id="cd00165">
    <property type="entry name" value="S4"/>
    <property type="match status" value="1"/>
</dbReference>
<dbReference type="InterPro" id="IPR047048">
    <property type="entry name" value="TlyA"/>
</dbReference>
<keyword evidence="5" id="KW-0489">Methyltransferase</keyword>
<dbReference type="Pfam" id="PF01479">
    <property type="entry name" value="S4"/>
    <property type="match status" value="1"/>
</dbReference>
<keyword evidence="5" id="KW-0808">Transferase</keyword>
<dbReference type="InterPro" id="IPR004538">
    <property type="entry name" value="Hemolysin_A/TlyA"/>
</dbReference>
<evidence type="ECO:0000256" key="3">
    <source>
        <dbReference type="PROSITE-ProRule" id="PRU00182"/>
    </source>
</evidence>
<comment type="caution">
    <text evidence="5">The sequence shown here is derived from an EMBL/GenBank/DDBJ whole genome shotgun (WGS) entry which is preliminary data.</text>
</comment>
<keyword evidence="6" id="KW-1185">Reference proteome</keyword>
<dbReference type="PANTHER" id="PTHR32319">
    <property type="entry name" value="BACTERIAL HEMOLYSIN-LIKE PROTEIN"/>
    <property type="match status" value="1"/>
</dbReference>
<dbReference type="Proteomes" id="UP001321506">
    <property type="component" value="Unassembled WGS sequence"/>
</dbReference>
<evidence type="ECO:0000313" key="5">
    <source>
        <dbReference type="EMBL" id="MDI2098342.1"/>
    </source>
</evidence>
<proteinExistence type="inferred from homology"/>